<dbReference type="STRING" id="224999.GCA_001485475_01051"/>
<dbReference type="Gene3D" id="3.30.420.40">
    <property type="match status" value="2"/>
</dbReference>
<reference evidence="2" key="1">
    <citation type="journal article" date="2016" name="Genome Announc.">
        <title>Draft Genome Sequence of the Syntrophic Lactate-Degrading Bacterium Tepidanaerobacter syntrophicus JLT.</title>
        <authorList>
            <person name="Matsuura N."/>
            <person name="Ohashi A."/>
            <person name="Tourlousse D.M."/>
            <person name="Sekiguchi Y."/>
        </authorList>
    </citation>
    <scope>NUCLEOTIDE SEQUENCE [LARGE SCALE GENOMIC DNA]</scope>
    <source>
        <strain evidence="2">JL</strain>
    </source>
</reference>
<dbReference type="EMBL" id="DF977001">
    <property type="protein sequence ID" value="GAQ25036.1"/>
    <property type="molecule type" value="Genomic_DNA"/>
</dbReference>
<dbReference type="InterPro" id="IPR000600">
    <property type="entry name" value="ROK"/>
</dbReference>
<dbReference type="PANTHER" id="PTHR18964:SF149">
    <property type="entry name" value="BIFUNCTIONAL UDP-N-ACETYLGLUCOSAMINE 2-EPIMERASE_N-ACETYLMANNOSAMINE KINASE"/>
    <property type="match status" value="1"/>
</dbReference>
<comment type="similarity">
    <text evidence="1">Belongs to the ROK (NagC/XylR) family.</text>
</comment>
<keyword evidence="2" id="KW-0808">Transferase</keyword>
<dbReference type="GO" id="GO:0016301">
    <property type="term" value="F:kinase activity"/>
    <property type="evidence" value="ECO:0007669"/>
    <property type="project" value="UniProtKB-KW"/>
</dbReference>
<dbReference type="SUPFAM" id="SSF53067">
    <property type="entry name" value="Actin-like ATPase domain"/>
    <property type="match status" value="1"/>
</dbReference>
<dbReference type="Pfam" id="PF00480">
    <property type="entry name" value="ROK"/>
    <property type="match status" value="1"/>
</dbReference>
<evidence type="ECO:0000313" key="2">
    <source>
        <dbReference type="EMBL" id="GAQ25036.1"/>
    </source>
</evidence>
<sequence length="318" mass="34158">MYFIGVDLGGTKIASALVNQKGEIITENVTETEASKGADYVLNKIKNEIKKLYDAAGSVPIGGIGLGIPGLMDIEKGISIFAGNLAWQNVPVIEEFKKDFHTPIFMDNDVRVATLAEKYFGAGKDVNTLICVTLGTGIGSGIILDGKIYRGYSYSAGEIGHTTVIKDGLYCNCGNRGCLEMYASAPGIVRQIKRHIMEGHYTIMTKMTDGNVDKITTKTLSAAFDEGDGLARLVMENTAELLGIGLSTYAQIINPEMIVIGGGVSLLGDRLFIPLRKYFNEHLMQALRDKIPIVPAKLKDKAGAVGAATLAMKNLGIF</sequence>
<dbReference type="AlphaFoldDB" id="A0A0U9HIC6"/>
<dbReference type="Proteomes" id="UP000062160">
    <property type="component" value="Unassembled WGS sequence"/>
</dbReference>
<accession>A0A0U9HIC6</accession>
<dbReference type="InterPro" id="IPR043129">
    <property type="entry name" value="ATPase_NBD"/>
</dbReference>
<protein>
    <submittedName>
        <fullName evidence="2">Glucokinase</fullName>
    </submittedName>
</protein>
<dbReference type="PROSITE" id="PS01125">
    <property type="entry name" value="ROK"/>
    <property type="match status" value="1"/>
</dbReference>
<keyword evidence="3" id="KW-1185">Reference proteome</keyword>
<gene>
    <name evidence="2" type="ORF">TSYNT_754</name>
</gene>
<dbReference type="OrthoDB" id="9810372at2"/>
<dbReference type="RefSeq" id="WP_059032443.1">
    <property type="nucleotide sequence ID" value="NZ_BSDN01000016.1"/>
</dbReference>
<keyword evidence="2" id="KW-0418">Kinase</keyword>
<dbReference type="PANTHER" id="PTHR18964">
    <property type="entry name" value="ROK (REPRESSOR, ORF, KINASE) FAMILY"/>
    <property type="match status" value="1"/>
</dbReference>
<proteinExistence type="inferred from homology"/>
<evidence type="ECO:0000313" key="3">
    <source>
        <dbReference type="Proteomes" id="UP000062160"/>
    </source>
</evidence>
<name>A0A0U9HIC6_9FIRM</name>
<organism evidence="2">
    <name type="scientific">Tepidanaerobacter syntrophicus</name>
    <dbReference type="NCBI Taxonomy" id="224999"/>
    <lineage>
        <taxon>Bacteria</taxon>
        <taxon>Bacillati</taxon>
        <taxon>Bacillota</taxon>
        <taxon>Clostridia</taxon>
        <taxon>Thermosediminibacterales</taxon>
        <taxon>Tepidanaerobacteraceae</taxon>
        <taxon>Tepidanaerobacter</taxon>
    </lineage>
</organism>
<dbReference type="CDD" id="cd24068">
    <property type="entry name" value="ASKHA_NBD_ROK_FnNanK-like"/>
    <property type="match status" value="1"/>
</dbReference>
<dbReference type="InterPro" id="IPR049874">
    <property type="entry name" value="ROK_cs"/>
</dbReference>
<evidence type="ECO:0000256" key="1">
    <source>
        <dbReference type="ARBA" id="ARBA00006479"/>
    </source>
</evidence>